<feature type="compositionally biased region" description="Low complexity" evidence="3">
    <location>
        <begin position="599"/>
        <end position="608"/>
    </location>
</feature>
<feature type="transmembrane region" description="Helical" evidence="4">
    <location>
        <begin position="305"/>
        <end position="324"/>
    </location>
</feature>
<feature type="region of interest" description="Disordered" evidence="3">
    <location>
        <begin position="583"/>
        <end position="615"/>
    </location>
</feature>
<dbReference type="PANTHER" id="PTHR45138:SF9">
    <property type="entry name" value="DIGUANYLATE CYCLASE DGCM-RELATED"/>
    <property type="match status" value="1"/>
</dbReference>
<feature type="transmembrane region" description="Helical" evidence="4">
    <location>
        <begin position="276"/>
        <end position="299"/>
    </location>
</feature>
<organism evidence="7 8">
    <name type="scientific">Sphingomonas sanguinis</name>
    <dbReference type="NCBI Taxonomy" id="33051"/>
    <lineage>
        <taxon>Bacteria</taxon>
        <taxon>Pseudomonadati</taxon>
        <taxon>Pseudomonadota</taxon>
        <taxon>Alphaproteobacteria</taxon>
        <taxon>Sphingomonadales</taxon>
        <taxon>Sphingomonadaceae</taxon>
        <taxon>Sphingomonas</taxon>
    </lineage>
</organism>
<feature type="transmembrane region" description="Helical" evidence="4">
    <location>
        <begin position="180"/>
        <end position="198"/>
    </location>
</feature>
<accession>A0ABX1UH21</accession>
<comment type="catalytic activity">
    <reaction evidence="2">
        <text>2 GTP = 3',3'-c-di-GMP + 2 diphosphate</text>
        <dbReference type="Rhea" id="RHEA:24898"/>
        <dbReference type="ChEBI" id="CHEBI:33019"/>
        <dbReference type="ChEBI" id="CHEBI:37565"/>
        <dbReference type="ChEBI" id="CHEBI:58805"/>
        <dbReference type="EC" id="2.7.7.65"/>
    </reaction>
</comment>
<dbReference type="RefSeq" id="WP_170171385.1">
    <property type="nucleotide sequence ID" value="NZ_JABEOV010000012.1"/>
</dbReference>
<dbReference type="EC" id="2.7.7.65" evidence="1"/>
<keyword evidence="8" id="KW-1185">Reference proteome</keyword>
<feature type="transmembrane region" description="Helical" evidence="4">
    <location>
        <begin position="331"/>
        <end position="348"/>
    </location>
</feature>
<dbReference type="Gene3D" id="3.30.70.270">
    <property type="match status" value="1"/>
</dbReference>
<dbReference type="InterPro" id="IPR011623">
    <property type="entry name" value="7TMR_DISM_rcpt_extracell_dom1"/>
</dbReference>
<dbReference type="PANTHER" id="PTHR45138">
    <property type="entry name" value="REGULATORY COMPONENTS OF SENSORY TRANSDUCTION SYSTEM"/>
    <property type="match status" value="1"/>
</dbReference>
<evidence type="ECO:0000259" key="6">
    <source>
        <dbReference type="PROSITE" id="PS50887"/>
    </source>
</evidence>
<dbReference type="Pfam" id="PF07695">
    <property type="entry name" value="7TMR-DISM_7TM"/>
    <property type="match status" value="1"/>
</dbReference>
<proteinExistence type="predicted"/>
<dbReference type="InterPro" id="IPR000160">
    <property type="entry name" value="GGDEF_dom"/>
</dbReference>
<keyword evidence="4" id="KW-1133">Transmembrane helix</keyword>
<comment type="caution">
    <text evidence="7">The sequence shown here is derived from an EMBL/GenBank/DDBJ whole genome shotgun (WGS) entry which is preliminary data.</text>
</comment>
<keyword evidence="4" id="KW-0472">Membrane</keyword>
<keyword evidence="5" id="KW-0732">Signal</keyword>
<dbReference type="PROSITE" id="PS50887">
    <property type="entry name" value="GGDEF"/>
    <property type="match status" value="1"/>
</dbReference>
<evidence type="ECO:0000313" key="8">
    <source>
        <dbReference type="Proteomes" id="UP000557656"/>
    </source>
</evidence>
<gene>
    <name evidence="7" type="ORF">HKX05_08845</name>
</gene>
<dbReference type="SUPFAM" id="SSF55073">
    <property type="entry name" value="Nucleotide cyclase"/>
    <property type="match status" value="1"/>
</dbReference>
<dbReference type="InterPro" id="IPR029787">
    <property type="entry name" value="Nucleotide_cyclase"/>
</dbReference>
<feature type="transmembrane region" description="Helical" evidence="4">
    <location>
        <begin position="244"/>
        <end position="264"/>
    </location>
</feature>
<dbReference type="EMBL" id="JABEOV010000012">
    <property type="protein sequence ID" value="NNG53458.1"/>
    <property type="molecule type" value="Genomic_DNA"/>
</dbReference>
<dbReference type="CDD" id="cd01949">
    <property type="entry name" value="GGDEF"/>
    <property type="match status" value="1"/>
</dbReference>
<reference evidence="7 8" key="1">
    <citation type="submission" date="2020-05" db="EMBL/GenBank/DDBJ databases">
        <title>Draft Genome Sequences of Sphingomonas sp. Isolated from the International Space Station.</title>
        <authorList>
            <person name="Bijlani S."/>
            <person name="Singh N.K."/>
            <person name="Mason C.E."/>
            <person name="Wang C.C."/>
            <person name="Venkateswaran K."/>
        </authorList>
    </citation>
    <scope>NUCLEOTIDE SEQUENCE [LARGE SCALE GENOMIC DNA]</scope>
    <source>
        <strain evidence="7 8">IIF7SW-B5</strain>
    </source>
</reference>
<evidence type="ECO:0000256" key="1">
    <source>
        <dbReference type="ARBA" id="ARBA00012528"/>
    </source>
</evidence>
<name>A0ABX1UH21_9SPHN</name>
<feature type="transmembrane region" description="Helical" evidence="4">
    <location>
        <begin position="210"/>
        <end position="232"/>
    </location>
</feature>
<evidence type="ECO:0000256" key="2">
    <source>
        <dbReference type="ARBA" id="ARBA00034247"/>
    </source>
</evidence>
<protein>
    <recommendedName>
        <fullName evidence="1">diguanylate cyclase</fullName>
        <ecNumber evidence="1">2.7.7.65</ecNumber>
    </recommendedName>
</protein>
<feature type="transmembrane region" description="Helical" evidence="4">
    <location>
        <begin position="368"/>
        <end position="387"/>
    </location>
</feature>
<evidence type="ECO:0000256" key="4">
    <source>
        <dbReference type="SAM" id="Phobius"/>
    </source>
</evidence>
<sequence>MSGVGPIRLWVLMLALLAAVCPLTEARAQVGEAVATCVRPIQAGDTVRALLAQPQAFDCTPDQSAYGAGDFWALSKPLPTLPGDLHDRMSISFASAWQNATTLHILYADGSIRHIAFTSATTSRYLLLGPMIAVPLPRATTRPVRILWEVHGAANLRGVVRGARLQHYAQALEVESELSLLYGAIMGMVVALAIYNLALWPALRQPLQPVYCLLLFFITGYALSSSGLIGQWLPWLDNNERHRWNAIMLGGVALTIVVFARHFFEREVFRGWLDPLSVVVFVLIAVPNIAFALCAPWWIRPLDTAVVAGFAVLLGFLIAVFVQAWRRRSNFAWAFALGWGTPIALAMFRVLNAVHLIAWRPWIDQSTVLSMGAEALIASLGVAYRIYLLSRERDLARADERVARRLADTDPLTGLFNRRAFLEQAIGRSGPQTLVLADIDHFKRINDTLGHDEGDEVLRIFARTLGEAVGLDMLVARIGGEEFALLADAPRAPNAETLLARLRAVAYPSGLKVTASLGLCTGPMRDESDWRHLYREADQALFAAKNGGRDRACWGVAIDMPPLPAPLLPSVRSKRNARLGRRAFARTADHDGGTGAGAGRARLSSSDGRYPRDDP</sequence>
<feature type="chain" id="PRO_5047505086" description="diguanylate cyclase" evidence="5">
    <location>
        <begin position="29"/>
        <end position="615"/>
    </location>
</feature>
<dbReference type="Proteomes" id="UP000557656">
    <property type="component" value="Unassembled WGS sequence"/>
</dbReference>
<evidence type="ECO:0000256" key="5">
    <source>
        <dbReference type="SAM" id="SignalP"/>
    </source>
</evidence>
<dbReference type="NCBIfam" id="TIGR00254">
    <property type="entry name" value="GGDEF"/>
    <property type="match status" value="1"/>
</dbReference>
<evidence type="ECO:0000256" key="3">
    <source>
        <dbReference type="SAM" id="MobiDB-lite"/>
    </source>
</evidence>
<dbReference type="Pfam" id="PF00990">
    <property type="entry name" value="GGDEF"/>
    <property type="match status" value="1"/>
</dbReference>
<dbReference type="SMART" id="SM00267">
    <property type="entry name" value="GGDEF"/>
    <property type="match status" value="1"/>
</dbReference>
<keyword evidence="4" id="KW-0812">Transmembrane</keyword>
<evidence type="ECO:0000313" key="7">
    <source>
        <dbReference type="EMBL" id="NNG53458.1"/>
    </source>
</evidence>
<feature type="signal peptide" evidence="5">
    <location>
        <begin position="1"/>
        <end position="28"/>
    </location>
</feature>
<dbReference type="InterPro" id="IPR043128">
    <property type="entry name" value="Rev_trsase/Diguanyl_cyclase"/>
</dbReference>
<feature type="domain" description="GGDEF" evidence="6">
    <location>
        <begin position="430"/>
        <end position="557"/>
    </location>
</feature>
<dbReference type="InterPro" id="IPR050469">
    <property type="entry name" value="Diguanylate_Cyclase"/>
</dbReference>